<gene>
    <name evidence="8" type="ORF">CQW23_13966</name>
</gene>
<comment type="caution">
    <text evidence="8">The sequence shown here is derived from an EMBL/GenBank/DDBJ whole genome shotgun (WGS) entry which is preliminary data.</text>
</comment>
<evidence type="ECO:0000256" key="1">
    <source>
        <dbReference type="ARBA" id="ARBA00008894"/>
    </source>
</evidence>
<dbReference type="InterPro" id="IPR032675">
    <property type="entry name" value="LRR_dom_sf"/>
</dbReference>
<dbReference type="PANTHER" id="PTHR15140:SF52">
    <property type="entry name" value="LATE BLIGHT RESISTANCE PROTEIN HOMOLOG R1A-4"/>
    <property type="match status" value="1"/>
</dbReference>
<keyword evidence="3" id="KW-0677">Repeat</keyword>
<evidence type="ECO:0000256" key="4">
    <source>
        <dbReference type="ARBA" id="ARBA00022741"/>
    </source>
</evidence>
<dbReference type="Gene3D" id="3.80.10.10">
    <property type="entry name" value="Ribonuclease Inhibitor"/>
    <property type="match status" value="2"/>
</dbReference>
<keyword evidence="4" id="KW-0547">Nucleotide-binding</keyword>
<reference evidence="8 9" key="1">
    <citation type="journal article" date="2017" name="Genome Biol.">
        <title>New reference genome sequences of hot pepper reveal the massive evolution of plant disease-resistance genes by retroduplication.</title>
        <authorList>
            <person name="Kim S."/>
            <person name="Park J."/>
            <person name="Yeom S.I."/>
            <person name="Kim Y.M."/>
            <person name="Seo E."/>
            <person name="Kim K.T."/>
            <person name="Kim M.S."/>
            <person name="Lee J.M."/>
            <person name="Cheong K."/>
            <person name="Shin H.S."/>
            <person name="Kim S.B."/>
            <person name="Han K."/>
            <person name="Lee J."/>
            <person name="Park M."/>
            <person name="Lee H.A."/>
            <person name="Lee H.Y."/>
            <person name="Lee Y."/>
            <person name="Oh S."/>
            <person name="Lee J.H."/>
            <person name="Choi E."/>
            <person name="Choi E."/>
            <person name="Lee S.E."/>
            <person name="Jeon J."/>
            <person name="Kim H."/>
            <person name="Choi G."/>
            <person name="Song H."/>
            <person name="Lee J."/>
            <person name="Lee S.C."/>
            <person name="Kwon J.K."/>
            <person name="Lee H.Y."/>
            <person name="Koo N."/>
            <person name="Hong Y."/>
            <person name="Kim R.W."/>
            <person name="Kang W.H."/>
            <person name="Huh J.H."/>
            <person name="Kang B.C."/>
            <person name="Yang T.J."/>
            <person name="Lee Y.H."/>
            <person name="Bennetzen J.L."/>
            <person name="Choi D."/>
        </authorList>
    </citation>
    <scope>NUCLEOTIDE SEQUENCE [LARGE SCALE GENOMIC DNA]</scope>
    <source>
        <strain evidence="9">cv. PBC81</strain>
    </source>
</reference>
<organism evidence="8 9">
    <name type="scientific">Capsicum baccatum</name>
    <name type="common">Peruvian pepper</name>
    <dbReference type="NCBI Taxonomy" id="33114"/>
    <lineage>
        <taxon>Eukaryota</taxon>
        <taxon>Viridiplantae</taxon>
        <taxon>Streptophyta</taxon>
        <taxon>Embryophyta</taxon>
        <taxon>Tracheophyta</taxon>
        <taxon>Spermatophyta</taxon>
        <taxon>Magnoliopsida</taxon>
        <taxon>eudicotyledons</taxon>
        <taxon>Gunneridae</taxon>
        <taxon>Pentapetalae</taxon>
        <taxon>asterids</taxon>
        <taxon>lamiids</taxon>
        <taxon>Solanales</taxon>
        <taxon>Solanaceae</taxon>
        <taxon>Solanoideae</taxon>
        <taxon>Capsiceae</taxon>
        <taxon>Capsicum</taxon>
    </lineage>
</organism>
<keyword evidence="2" id="KW-0433">Leucine-rich repeat</keyword>
<dbReference type="EMBL" id="MLFT02000006">
    <property type="protein sequence ID" value="PHT44808.1"/>
    <property type="molecule type" value="Genomic_DNA"/>
</dbReference>
<evidence type="ECO:0000313" key="8">
    <source>
        <dbReference type="EMBL" id="PHT44808.1"/>
    </source>
</evidence>
<dbReference type="PRINTS" id="PR00364">
    <property type="entry name" value="DISEASERSIST"/>
</dbReference>
<feature type="domain" description="NB-ARC" evidence="7">
    <location>
        <begin position="500"/>
        <end position="667"/>
    </location>
</feature>
<name>A0A2G2WHT1_CAPBA</name>
<evidence type="ECO:0000313" key="9">
    <source>
        <dbReference type="Proteomes" id="UP000224567"/>
    </source>
</evidence>
<evidence type="ECO:0000256" key="2">
    <source>
        <dbReference type="ARBA" id="ARBA00022614"/>
    </source>
</evidence>
<proteinExistence type="inferred from homology"/>
<dbReference type="InterPro" id="IPR042197">
    <property type="entry name" value="Apaf_helical"/>
</dbReference>
<protein>
    <recommendedName>
        <fullName evidence="7">NB-ARC domain-containing protein</fullName>
    </recommendedName>
</protein>
<comment type="similarity">
    <text evidence="1">Belongs to the disease resistance NB-LRR family.</text>
</comment>
<evidence type="ECO:0000259" key="7">
    <source>
        <dbReference type="Pfam" id="PF00931"/>
    </source>
</evidence>
<dbReference type="Gene3D" id="3.40.50.300">
    <property type="entry name" value="P-loop containing nucleotide triphosphate hydrolases"/>
    <property type="match status" value="1"/>
</dbReference>
<dbReference type="STRING" id="33114.A0A2G2WHT1"/>
<dbReference type="SUPFAM" id="SSF52540">
    <property type="entry name" value="P-loop containing nucleoside triphosphate hydrolases"/>
    <property type="match status" value="1"/>
</dbReference>
<dbReference type="GO" id="GO:0005524">
    <property type="term" value="F:ATP binding"/>
    <property type="evidence" value="ECO:0007669"/>
    <property type="project" value="UniProtKB-KW"/>
</dbReference>
<dbReference type="Pfam" id="PF00931">
    <property type="entry name" value="NB-ARC"/>
    <property type="match status" value="1"/>
</dbReference>
<reference evidence="9" key="2">
    <citation type="journal article" date="2017" name="J. Anim. Genet.">
        <title>Multiple reference genome sequences of hot pepper reveal the massive evolution of plant disease resistance genes by retroduplication.</title>
        <authorList>
            <person name="Kim S."/>
            <person name="Park J."/>
            <person name="Yeom S.-I."/>
            <person name="Kim Y.-M."/>
            <person name="Seo E."/>
            <person name="Kim K.-T."/>
            <person name="Kim M.-S."/>
            <person name="Lee J.M."/>
            <person name="Cheong K."/>
            <person name="Shin H.-S."/>
            <person name="Kim S.-B."/>
            <person name="Han K."/>
            <person name="Lee J."/>
            <person name="Park M."/>
            <person name="Lee H.-A."/>
            <person name="Lee H.-Y."/>
            <person name="Lee Y."/>
            <person name="Oh S."/>
            <person name="Lee J.H."/>
            <person name="Choi E."/>
            <person name="Choi E."/>
            <person name="Lee S.E."/>
            <person name="Jeon J."/>
            <person name="Kim H."/>
            <person name="Choi G."/>
            <person name="Song H."/>
            <person name="Lee J."/>
            <person name="Lee S.-C."/>
            <person name="Kwon J.-K."/>
            <person name="Lee H.-Y."/>
            <person name="Koo N."/>
            <person name="Hong Y."/>
            <person name="Kim R.W."/>
            <person name="Kang W.-H."/>
            <person name="Huh J.H."/>
            <person name="Kang B.-C."/>
            <person name="Yang T.-J."/>
            <person name="Lee Y.-H."/>
            <person name="Bennetzen J.L."/>
            <person name="Choi D."/>
        </authorList>
    </citation>
    <scope>NUCLEOTIDE SEQUENCE [LARGE SCALE GENOMIC DNA]</scope>
    <source>
        <strain evidence="9">cv. PBC81</strain>
    </source>
</reference>
<evidence type="ECO:0000256" key="5">
    <source>
        <dbReference type="ARBA" id="ARBA00022821"/>
    </source>
</evidence>
<accession>A0A2G2WHT1</accession>
<dbReference type="InterPro" id="IPR038005">
    <property type="entry name" value="RX-like_CC"/>
</dbReference>
<dbReference type="PANTHER" id="PTHR15140">
    <property type="entry name" value="TUBULIN-SPECIFIC CHAPERONE E"/>
    <property type="match status" value="1"/>
</dbReference>
<dbReference type="Gene3D" id="1.10.8.430">
    <property type="entry name" value="Helical domain of apoptotic protease-activating factors"/>
    <property type="match status" value="1"/>
</dbReference>
<dbReference type="CDD" id="cd14798">
    <property type="entry name" value="RX-CC_like"/>
    <property type="match status" value="1"/>
</dbReference>
<dbReference type="GO" id="GO:0043531">
    <property type="term" value="F:ADP binding"/>
    <property type="evidence" value="ECO:0007669"/>
    <property type="project" value="InterPro"/>
</dbReference>
<dbReference type="GO" id="GO:0006952">
    <property type="term" value="P:defense response"/>
    <property type="evidence" value="ECO:0007669"/>
    <property type="project" value="UniProtKB-KW"/>
</dbReference>
<keyword evidence="9" id="KW-1185">Reference proteome</keyword>
<dbReference type="Proteomes" id="UP000224567">
    <property type="component" value="Unassembled WGS sequence"/>
</dbReference>
<sequence>MERLKNEEDQKAVDMTDQIEKLKFYLAFICTHLQLSYSVFEQFKVTTSASIEVVENLFRPIWNDVHSNVRCKYNMHQVLLSLMDNIDDCISSCHYSITSTIMTEEQLDFLLLNLHHVYKFLAEIKFPLVTQYKILRNVCSDMKDFHGLIVNGCVEHKIVEYVLPQLQPMAERIGLFLLDVLINKDAGVLKLVHLLLKIIPIELEVMHICFTNLKASSSVEFVRFIKQLLKTSPDILREYLIHLQEHMVNVITSSTSGARNIHVMIEFLLIILTDFWLMLDFIHHDKLFYLLARVATLTREVSTLVHDLEENSRNEESINGTNRANLELLENIELLKKDLKKVYLKAPDSFQCYFPMNDGPLFMHLLHRHLNDLLDSNAYSVALIKEEVGQAKQDLEFIASCFENIDHELYKDLWARVLDVAYETKDVIDSIIVRDNGLLHLIFSLPLTIKKIKHIKEKVSDLHEMIPKNRGLTVVNSIKKPVESKSMTASKIIVGFEEETHWIISKLTSGPKDLDVISITGMPGSGKTTLAYKVYNDESVSRRFDIRAWCTIGQEYDKKELLEKVYKQVTGSDSKLSENIDVADELRRHLIGKRYLIFLDDLWDIDTWDKLKRPFPVVENGSRMILTTRKMEVALYGKHNTDPLKLRLLRSEETWELLEKRTFGKESCPNELLDVGKEIAQNCKGLPLVADLIAGVIAGREKKKTAWLEIRNNLKSYVFNSEVDVMKVIELSYDHLPHHLKPCLLYLASAPKSSGLQVNWPAQGLVEQTEMKSMVYFDNLISSNLVTFINEIGNEPIFLMHELISDFCLIKAKEEKLFDLISSSALSSSSSSHLMSRIVTIIYDKENFELDNFVLFSSTMIRHSVKHLYSLYITGDEMEDHLSDICHLRDLRLLRVLQLSPSFIIVKDSLLNEIGMLNHLRFLHIGTEVKYLPPSFSNLWNLETMSVENEGSILVLFPIIWDLLKLRVLRVSDCSFFDMDTDEPILITVESKLENLRALSKLMLSYSNETEDIFERFPNLQQLKFSLKESWDYSTEQIWFPQMDFLTELEDLYIKFESSNSNDSGPSVATNWSWDFHFPSNLKKLWLFNFPLTSDPLSTIARLPNLEELFLTRIIIQGGEWNMGEDIFENLKYLGLFEVTLPKWKVGEESFPILEKLELLRCRKLEEIPPCFGDIYSLKIIILTESPQLEDSALKIKQYVGDMTGGDEFHVQIS</sequence>
<dbReference type="FunFam" id="3.40.50.300:FF:001091">
    <property type="entry name" value="Probable disease resistance protein At1g61300"/>
    <property type="match status" value="1"/>
</dbReference>
<dbReference type="AlphaFoldDB" id="A0A2G2WHT1"/>
<dbReference type="InterPro" id="IPR002182">
    <property type="entry name" value="NB-ARC"/>
</dbReference>
<dbReference type="OrthoDB" id="1300020at2759"/>
<dbReference type="SUPFAM" id="SSF52058">
    <property type="entry name" value="L domain-like"/>
    <property type="match status" value="1"/>
</dbReference>
<dbReference type="InterPro" id="IPR027417">
    <property type="entry name" value="P-loop_NTPase"/>
</dbReference>
<keyword evidence="6" id="KW-0067">ATP-binding</keyword>
<evidence type="ECO:0000256" key="6">
    <source>
        <dbReference type="ARBA" id="ARBA00022840"/>
    </source>
</evidence>
<keyword evidence="5" id="KW-0611">Plant defense</keyword>
<evidence type="ECO:0000256" key="3">
    <source>
        <dbReference type="ARBA" id="ARBA00022737"/>
    </source>
</evidence>